<gene>
    <name evidence="2" type="ORF">GCM10010918_32640</name>
</gene>
<dbReference type="Proteomes" id="UP000600247">
    <property type="component" value="Unassembled WGS sequence"/>
</dbReference>
<dbReference type="EMBL" id="BMHY01000005">
    <property type="protein sequence ID" value="GGG74024.1"/>
    <property type="molecule type" value="Genomic_DNA"/>
</dbReference>
<dbReference type="InterPro" id="IPR012338">
    <property type="entry name" value="Beta-lactam/transpept-like"/>
</dbReference>
<name>A0A917M363_9BACL</name>
<accession>A0A917M363</accession>
<proteinExistence type="predicted"/>
<dbReference type="SUPFAM" id="SSF56601">
    <property type="entry name" value="beta-lactamase/transpeptidase-like"/>
    <property type="match status" value="1"/>
</dbReference>
<dbReference type="InterPro" id="IPR050789">
    <property type="entry name" value="Diverse_Enzym_Activities"/>
</dbReference>
<dbReference type="InterPro" id="IPR001466">
    <property type="entry name" value="Beta-lactam-related"/>
</dbReference>
<feature type="domain" description="Beta-lactamase-related" evidence="1">
    <location>
        <begin position="26"/>
        <end position="371"/>
    </location>
</feature>
<dbReference type="Pfam" id="PF00144">
    <property type="entry name" value="Beta-lactamase"/>
    <property type="match status" value="1"/>
</dbReference>
<protein>
    <recommendedName>
        <fullName evidence="1">Beta-lactamase-related domain-containing protein</fullName>
    </recommendedName>
</protein>
<evidence type="ECO:0000313" key="2">
    <source>
        <dbReference type="EMBL" id="GGG74024.1"/>
    </source>
</evidence>
<evidence type="ECO:0000259" key="1">
    <source>
        <dbReference type="Pfam" id="PF00144"/>
    </source>
</evidence>
<keyword evidence="3" id="KW-1185">Reference proteome</keyword>
<reference evidence="2 3" key="1">
    <citation type="journal article" date="2014" name="Int. J. Syst. Evol. Microbiol.">
        <title>Complete genome sequence of Corynebacterium casei LMG S-19264T (=DSM 44701T), isolated from a smear-ripened cheese.</title>
        <authorList>
            <consortium name="US DOE Joint Genome Institute (JGI-PGF)"/>
            <person name="Walter F."/>
            <person name="Albersmeier A."/>
            <person name="Kalinowski J."/>
            <person name="Ruckert C."/>
        </authorList>
    </citation>
    <scope>NUCLEOTIDE SEQUENCE [LARGE SCALE GENOMIC DNA]</scope>
    <source>
        <strain evidence="2 3">CGMCC 1.15286</strain>
    </source>
</reference>
<comment type="caution">
    <text evidence="2">The sequence shown here is derived from an EMBL/GenBank/DDBJ whole genome shotgun (WGS) entry which is preliminary data.</text>
</comment>
<organism evidence="2 3">
    <name type="scientific">Paenibacillus radicis</name>
    <name type="common">ex Gao et al. 2016</name>
    <dbReference type="NCBI Taxonomy" id="1737354"/>
    <lineage>
        <taxon>Bacteria</taxon>
        <taxon>Bacillati</taxon>
        <taxon>Bacillota</taxon>
        <taxon>Bacilli</taxon>
        <taxon>Bacillales</taxon>
        <taxon>Paenibacillaceae</taxon>
        <taxon>Paenibacillus</taxon>
    </lineage>
</organism>
<dbReference type="AlphaFoldDB" id="A0A917M363"/>
<dbReference type="Gene3D" id="3.40.710.10">
    <property type="entry name" value="DD-peptidase/beta-lactamase superfamily"/>
    <property type="match status" value="1"/>
</dbReference>
<evidence type="ECO:0000313" key="3">
    <source>
        <dbReference type="Proteomes" id="UP000600247"/>
    </source>
</evidence>
<dbReference type="PANTHER" id="PTHR43283">
    <property type="entry name" value="BETA-LACTAMASE-RELATED"/>
    <property type="match status" value="1"/>
</dbReference>
<dbReference type="RefSeq" id="WP_188890232.1">
    <property type="nucleotide sequence ID" value="NZ_BMHY01000005.1"/>
</dbReference>
<sequence length="395" mass="44324">MSLIDATTRIQKPAAGFDPEALGRLERHLQTMIEEEKLQCASYLIAQNGSVSASNAFGPLTHASDSNELQMNSIRRVASVTKLFTTVAIFQLIEQGKLFLRQSVSEWIEEFKHPMYEKIQIWHLLTHTSGVQADPSYFQEPYPMGWWNVLFAFEPDTKGRFAVTDAEEAEKMRRSAWIKAVLSGKPIASPGEQWMYSSAGYSMLGEIITRASGKPYEQYIIEEIAQPLGMSRTFFEVPKELHHEVCVTNDYDVQRLEKKGDRTYAPPRAGGGLYSTLEDLFRFGQMFLNGGHLDGVRVLSRKSIEKMSQNTLGSGIPAHSWGAQYSQFIYGIGTSLTRPDEWLPQGSYGHEGAGRSKLLIDPIRQAVTIYFLPSNIDWCPEAIDGTHSILGSGWL</sequence>